<dbReference type="PRINTS" id="PR00080">
    <property type="entry name" value="SDRFAMILY"/>
</dbReference>
<dbReference type="SUPFAM" id="SSF51735">
    <property type="entry name" value="NAD(P)-binding Rossmann-fold domains"/>
    <property type="match status" value="1"/>
</dbReference>
<evidence type="ECO:0008006" key="5">
    <source>
        <dbReference type="Google" id="ProtNLM"/>
    </source>
</evidence>
<dbReference type="PANTHER" id="PTHR24321">
    <property type="entry name" value="DEHYDROGENASES, SHORT CHAIN"/>
    <property type="match status" value="1"/>
</dbReference>
<keyword evidence="4" id="KW-1185">Reference proteome</keyword>
<accession>G6EGI0</accession>
<evidence type="ECO:0000256" key="2">
    <source>
        <dbReference type="ARBA" id="ARBA00023002"/>
    </source>
</evidence>
<sequence>MALEQFRLDGCTAVVTGAASGLGEAIARQFATVGAHVVLLDINGEALHAVAQDIVAEGGRSESIVGSVAVESDVASAVDAAVKITGRLDVMANIAGVAARQSIEELDEAFLDRLYSVHLKGSAWGTKHAIRAMRSGGFAGSIINCASAAMDCPDDGLAPYAAMKAGICAFSRVAAKEAGKHNIRCNVISPGLIVTPMTRRYGIDENGRFDQARFDEFVDSIKSGNALDRAGDTGDIASAALYLASKASKYVTGQILRVNGGAFMA</sequence>
<dbReference type="PRINTS" id="PR00081">
    <property type="entry name" value="GDHRDH"/>
</dbReference>
<evidence type="ECO:0000256" key="1">
    <source>
        <dbReference type="ARBA" id="ARBA00006484"/>
    </source>
</evidence>
<comment type="similarity">
    <text evidence="1">Belongs to the short-chain dehydrogenases/reductases (SDR) family.</text>
</comment>
<organism evidence="3 4">
    <name type="scientific">Novosphingobium pentaromativorans US6-1</name>
    <dbReference type="NCBI Taxonomy" id="1088721"/>
    <lineage>
        <taxon>Bacteria</taxon>
        <taxon>Pseudomonadati</taxon>
        <taxon>Pseudomonadota</taxon>
        <taxon>Alphaproteobacteria</taxon>
        <taxon>Sphingomonadales</taxon>
        <taxon>Sphingomonadaceae</taxon>
        <taxon>Novosphingobium</taxon>
    </lineage>
</organism>
<reference evidence="3 4" key="1">
    <citation type="journal article" date="2012" name="J. Bacteriol.">
        <title>Genome sequence of benzo(a)pyrene-degrading bacterium Novosphingobium pentaromativorans US6-1.</title>
        <authorList>
            <person name="Luo Y.R."/>
            <person name="Kang S.G."/>
            <person name="Kim S.J."/>
            <person name="Kim M.R."/>
            <person name="Li N."/>
            <person name="Lee J.H."/>
            <person name="Kwon K.K."/>
        </authorList>
    </citation>
    <scope>NUCLEOTIDE SEQUENCE [LARGE SCALE GENOMIC DNA]</scope>
    <source>
        <strain evidence="3 4">US6-1</strain>
    </source>
</reference>
<dbReference type="KEGG" id="npn:JI59_21455"/>
<dbReference type="Proteomes" id="UP000004030">
    <property type="component" value="Unassembled WGS sequence"/>
</dbReference>
<protein>
    <recommendedName>
        <fullName evidence="5">Short-chain dehydrogenase/reductase SDR</fullName>
    </recommendedName>
</protein>
<dbReference type="InterPro" id="IPR002347">
    <property type="entry name" value="SDR_fam"/>
</dbReference>
<name>G6EGI0_9SPHN</name>
<dbReference type="AlphaFoldDB" id="G6EGI0"/>
<dbReference type="Pfam" id="PF13561">
    <property type="entry name" value="adh_short_C2"/>
    <property type="match status" value="1"/>
</dbReference>
<dbReference type="PANTHER" id="PTHR24321:SF8">
    <property type="entry name" value="ESTRADIOL 17-BETA-DEHYDROGENASE 8-RELATED"/>
    <property type="match status" value="1"/>
</dbReference>
<dbReference type="PATRIC" id="fig|1088721.3.peg.3468"/>
<proteinExistence type="inferred from homology"/>
<keyword evidence="2" id="KW-0560">Oxidoreductase</keyword>
<comment type="caution">
    <text evidence="3">The sequence shown here is derived from an EMBL/GenBank/DDBJ whole genome shotgun (WGS) entry which is preliminary data.</text>
</comment>
<dbReference type="FunFam" id="3.40.50.720:FF:000084">
    <property type="entry name" value="Short-chain dehydrogenase reductase"/>
    <property type="match status" value="1"/>
</dbReference>
<evidence type="ECO:0000313" key="3">
    <source>
        <dbReference type="EMBL" id="EHJ59631.1"/>
    </source>
</evidence>
<dbReference type="CDD" id="cd05233">
    <property type="entry name" value="SDR_c"/>
    <property type="match status" value="1"/>
</dbReference>
<dbReference type="RefSeq" id="WP_007014422.1">
    <property type="nucleotide sequence ID" value="NZ_AGFM01000055.1"/>
</dbReference>
<gene>
    <name evidence="3" type="ORF">NSU_3514</name>
</gene>
<dbReference type="eggNOG" id="COG1028">
    <property type="taxonomic scope" value="Bacteria"/>
</dbReference>
<dbReference type="GO" id="GO:0016491">
    <property type="term" value="F:oxidoreductase activity"/>
    <property type="evidence" value="ECO:0007669"/>
    <property type="project" value="UniProtKB-KW"/>
</dbReference>
<dbReference type="Gene3D" id="3.40.50.720">
    <property type="entry name" value="NAD(P)-binding Rossmann-like Domain"/>
    <property type="match status" value="1"/>
</dbReference>
<dbReference type="EMBL" id="AGFM01000055">
    <property type="protein sequence ID" value="EHJ59631.1"/>
    <property type="molecule type" value="Genomic_DNA"/>
</dbReference>
<dbReference type="InterPro" id="IPR036291">
    <property type="entry name" value="NAD(P)-bd_dom_sf"/>
</dbReference>
<evidence type="ECO:0000313" key="4">
    <source>
        <dbReference type="Proteomes" id="UP000004030"/>
    </source>
</evidence>